<evidence type="ECO:0000313" key="3">
    <source>
        <dbReference type="EMBL" id="KAK1741206.1"/>
    </source>
</evidence>
<keyword evidence="1" id="KW-0472">Membrane</keyword>
<dbReference type="Proteomes" id="UP001224775">
    <property type="component" value="Unassembled WGS sequence"/>
</dbReference>
<comment type="subcellular location">
    <subcellularLocation>
        <location evidence="1">Mitochondrion inner membrane</location>
        <topology evidence="1">Peripheral membrane protein</topology>
        <orientation evidence="1">Intermembrane side</orientation>
    </subcellularLocation>
</comment>
<evidence type="ECO:0000313" key="4">
    <source>
        <dbReference type="Proteomes" id="UP001224775"/>
    </source>
</evidence>
<organism evidence="3 4">
    <name type="scientific">Skeletonema marinoi</name>
    <dbReference type="NCBI Taxonomy" id="267567"/>
    <lineage>
        <taxon>Eukaryota</taxon>
        <taxon>Sar</taxon>
        <taxon>Stramenopiles</taxon>
        <taxon>Ochrophyta</taxon>
        <taxon>Bacillariophyta</taxon>
        <taxon>Coscinodiscophyceae</taxon>
        <taxon>Thalassiosirophycidae</taxon>
        <taxon>Thalassiosirales</taxon>
        <taxon>Skeletonemataceae</taxon>
        <taxon>Skeletonema</taxon>
        <taxon>Skeletonema marinoi-dohrnii complex</taxon>
    </lineage>
</organism>
<dbReference type="InterPro" id="IPR004217">
    <property type="entry name" value="Tim10-like"/>
</dbReference>
<keyword evidence="1" id="KW-0143">Chaperone</keyword>
<protein>
    <recommendedName>
        <fullName evidence="1">Mitochondrial import inner membrane translocase subunit</fullName>
    </recommendedName>
</protein>
<keyword evidence="1" id="KW-0999">Mitochondrion inner membrane</keyword>
<proteinExistence type="inferred from homology"/>
<keyword evidence="1" id="KW-1015">Disulfide bond</keyword>
<dbReference type="EMBL" id="JATAAI010000014">
    <property type="protein sequence ID" value="KAK1741206.1"/>
    <property type="molecule type" value="Genomic_DNA"/>
</dbReference>
<keyword evidence="1" id="KW-0813">Transport</keyword>
<comment type="subunit">
    <text evidence="1">Heterohexamer.</text>
</comment>
<comment type="function">
    <text evidence="1">Mitochondrial intermembrane chaperone that participates in the import and insertion of some multi-pass transmembrane proteins into the mitochondrial inner membrane. Also required for the transfer of beta-barrel precursors from the TOM complex to the sorting and assembly machinery (SAM complex) of the outer membrane. Acts as a chaperone-like protein that protects the hydrophobic precursors from aggregation and guide them through the mitochondrial intermembrane space.</text>
</comment>
<evidence type="ECO:0000256" key="1">
    <source>
        <dbReference type="RuleBase" id="RU367043"/>
    </source>
</evidence>
<evidence type="ECO:0000259" key="2">
    <source>
        <dbReference type="Pfam" id="PF02953"/>
    </source>
</evidence>
<dbReference type="Gene3D" id="1.10.287.810">
    <property type="entry name" value="Mitochondrial import inner membrane translocase subunit tim13 like domains"/>
    <property type="match status" value="1"/>
</dbReference>
<comment type="domain">
    <text evidence="1">The twin CX3C motif contains 4 conserved Cys residues that form 2 disulfide bonds in the mitochondrial intermembrane space.</text>
</comment>
<dbReference type="GO" id="GO:0015031">
    <property type="term" value="P:protein transport"/>
    <property type="evidence" value="ECO:0007669"/>
    <property type="project" value="UniProtKB-KW"/>
</dbReference>
<dbReference type="SUPFAM" id="SSF144122">
    <property type="entry name" value="Tim10-like"/>
    <property type="match status" value="1"/>
</dbReference>
<dbReference type="AlphaFoldDB" id="A0AAD9DBA5"/>
<keyword evidence="1" id="KW-0811">Translocation</keyword>
<gene>
    <name evidence="3" type="ORF">QTG54_008458</name>
</gene>
<dbReference type="InterPro" id="IPR035427">
    <property type="entry name" value="Tim10-like_dom_sf"/>
</dbReference>
<keyword evidence="1" id="KW-0653">Protein transport</keyword>
<name>A0AAD9DBA5_9STRA</name>
<accession>A0AAD9DBA5</accession>
<dbReference type="Pfam" id="PF02953">
    <property type="entry name" value="zf-Tim10_DDP"/>
    <property type="match status" value="1"/>
</dbReference>
<sequence>MDPAALQNLTPDQKTAIMAQAQQQANQQIMTGMIESMTVSCFEKCAGTSGDRLDGKEQSCLANCQDRFLDVRKAVQDSLEKRQGGM</sequence>
<comment type="caution">
    <text evidence="3">The sequence shown here is derived from an EMBL/GenBank/DDBJ whole genome shotgun (WGS) entry which is preliminary data.</text>
</comment>
<feature type="domain" description="Tim10-like" evidence="2">
    <location>
        <begin position="20"/>
        <end position="80"/>
    </location>
</feature>
<comment type="similarity">
    <text evidence="1">Belongs to the small Tim family.</text>
</comment>
<reference evidence="3" key="1">
    <citation type="submission" date="2023-06" db="EMBL/GenBank/DDBJ databases">
        <title>Survivors Of The Sea: Transcriptome response of Skeletonema marinoi to long-term dormancy.</title>
        <authorList>
            <person name="Pinder M.I.M."/>
            <person name="Kourtchenko O."/>
            <person name="Robertson E.K."/>
            <person name="Larsson T."/>
            <person name="Maumus F."/>
            <person name="Osuna-Cruz C.M."/>
            <person name="Vancaester E."/>
            <person name="Stenow R."/>
            <person name="Vandepoele K."/>
            <person name="Ploug H."/>
            <person name="Bruchert V."/>
            <person name="Godhe A."/>
            <person name="Topel M."/>
        </authorList>
    </citation>
    <scope>NUCLEOTIDE SEQUENCE</scope>
    <source>
        <strain evidence="3">R05AC</strain>
    </source>
</reference>
<keyword evidence="1" id="KW-0496">Mitochondrion</keyword>
<dbReference type="GO" id="GO:0005743">
    <property type="term" value="C:mitochondrial inner membrane"/>
    <property type="evidence" value="ECO:0007669"/>
    <property type="project" value="UniProtKB-SubCell"/>
</dbReference>
<keyword evidence="4" id="KW-1185">Reference proteome</keyword>